<proteinExistence type="predicted"/>
<dbReference type="RefSeq" id="WP_319076973.1">
    <property type="nucleotide sequence ID" value="NZ_JAWWMZ010000022.1"/>
</dbReference>
<accession>A0AAJ2RAC6</accession>
<sequence>MTTQHAGPGQKLFEFLASGLMEVQTPQGKEMRQVAHFDFDNMIRIPKLHDGELHVPTMGGDHYIVRTE</sequence>
<dbReference type="EMBL" id="JAWWMZ010000022">
    <property type="protein sequence ID" value="MDX4957907.1"/>
    <property type="molecule type" value="Genomic_DNA"/>
</dbReference>
<evidence type="ECO:0000313" key="1">
    <source>
        <dbReference type="EMBL" id="MDX4957907.1"/>
    </source>
</evidence>
<comment type="caution">
    <text evidence="1">The sequence shown here is derived from an EMBL/GenBank/DDBJ whole genome shotgun (WGS) entry which is preliminary data.</text>
</comment>
<dbReference type="Proteomes" id="UP001287445">
    <property type="component" value="Unassembled WGS sequence"/>
</dbReference>
<dbReference type="AlphaFoldDB" id="A0AAJ2RAC6"/>
<name>A0AAJ2RAC6_DELAC</name>
<evidence type="ECO:0000313" key="2">
    <source>
        <dbReference type="Proteomes" id="UP001287445"/>
    </source>
</evidence>
<gene>
    <name evidence="1" type="ORF">SGN30_31185</name>
</gene>
<organism evidence="1 2">
    <name type="scientific">Delftia acidovorans</name>
    <name type="common">Pseudomonas acidovorans</name>
    <name type="synonym">Comamonas acidovorans</name>
    <dbReference type="NCBI Taxonomy" id="80866"/>
    <lineage>
        <taxon>Bacteria</taxon>
        <taxon>Pseudomonadati</taxon>
        <taxon>Pseudomonadota</taxon>
        <taxon>Betaproteobacteria</taxon>
        <taxon>Burkholderiales</taxon>
        <taxon>Comamonadaceae</taxon>
        <taxon>Delftia</taxon>
    </lineage>
</organism>
<reference evidence="1" key="1">
    <citation type="submission" date="2023-11" db="EMBL/GenBank/DDBJ databases">
        <title>Identification and selenium tolerance of Delftia acidovorans R3-25.</title>
        <authorList>
            <person name="Zhang S."/>
            <person name="Liu Y."/>
            <person name="Guo Y."/>
        </authorList>
    </citation>
    <scope>NUCLEOTIDE SEQUENCE</scope>
    <source>
        <strain evidence="1">R3-25</strain>
    </source>
</reference>
<protein>
    <submittedName>
        <fullName evidence="1">Uncharacterized protein</fullName>
    </submittedName>
</protein>